<keyword evidence="3" id="KW-1185">Reference proteome</keyword>
<accession>A0ABP0R7Z6</accession>
<feature type="region of interest" description="Disordered" evidence="1">
    <location>
        <begin position="264"/>
        <end position="436"/>
    </location>
</feature>
<feature type="compositionally biased region" description="Low complexity" evidence="1">
    <location>
        <begin position="361"/>
        <end position="375"/>
    </location>
</feature>
<dbReference type="InterPro" id="IPR049733">
    <property type="entry name" value="CCDC61_N"/>
</dbReference>
<protein>
    <recommendedName>
        <fullName evidence="4">Coiled-coil domain-containing protein 61</fullName>
    </recommendedName>
</protein>
<dbReference type="CDD" id="cd22284">
    <property type="entry name" value="HD_CCDC61_N"/>
    <property type="match status" value="1"/>
</dbReference>
<reference evidence="2 3" key="1">
    <citation type="submission" date="2024-02" db="EMBL/GenBank/DDBJ databases">
        <authorList>
            <person name="Chen Y."/>
            <person name="Shah S."/>
            <person name="Dougan E. K."/>
            <person name="Thang M."/>
            <person name="Chan C."/>
        </authorList>
    </citation>
    <scope>NUCLEOTIDE SEQUENCE [LARGE SCALE GENOMIC DNA]</scope>
</reference>
<gene>
    <name evidence="2" type="ORF">CCMP2556_LOCUS45816</name>
</gene>
<organism evidence="2 3">
    <name type="scientific">Durusdinium trenchii</name>
    <dbReference type="NCBI Taxonomy" id="1381693"/>
    <lineage>
        <taxon>Eukaryota</taxon>
        <taxon>Sar</taxon>
        <taxon>Alveolata</taxon>
        <taxon>Dinophyceae</taxon>
        <taxon>Suessiales</taxon>
        <taxon>Symbiodiniaceae</taxon>
        <taxon>Durusdinium</taxon>
    </lineage>
</organism>
<feature type="compositionally biased region" description="Basic and acidic residues" evidence="1">
    <location>
        <begin position="264"/>
        <end position="301"/>
    </location>
</feature>
<proteinExistence type="predicted"/>
<sequence length="524" mass="57658">MVVEALGFAKSERRRFNDAEYVLSMAGDTESLSIDVEHAEDGRRWRSRFSASFVEEITRKTGNAKKFDVFVRMLLSALAQESESVYLDILTARDLEMLRRHANPQGPPTANPVAAPSDKRYVILTYRAEFDKVHYPLPLPPDERSQEDVLRGMVGRLKSELAQAHETIAALQGVPAPIEPDKEQLHLLQIQNKQLSEGLQAMQKEAEQLRAELRLRQGQQNHARDDEVLRLRNELTRCKGEVKSLKDELKQRELAQKRAREKEAAELRAERQKADRLQSQLKKMEEEKRSLATRLRADRSRPASRTPSAERTRPVSRPASTRPPSRPASRPPARADDKRPSSRASSLASSRERTPSPSSFLARGRPANGRAAPLRPDARRPGPNPAASPGRNDARSCSPGSTLSPYRRPAGPSRSRERTPSPQSLRRGPPHAGTAGSAFSLRERHSAGAGAGGPTKPVSTRYGGAITPTAPVEAPAVHQPGSLFAVAADLGLGTSVPPEDEACDIDARLQALQSFLKQTKNIAA</sequence>
<dbReference type="EMBL" id="CAXAMN010025595">
    <property type="protein sequence ID" value="CAK9096354.1"/>
    <property type="molecule type" value="Genomic_DNA"/>
</dbReference>
<name>A0ABP0R7Z6_9DINO</name>
<comment type="caution">
    <text evidence="2">The sequence shown here is derived from an EMBL/GenBank/DDBJ whole genome shotgun (WGS) entry which is preliminary data.</text>
</comment>
<evidence type="ECO:0000313" key="3">
    <source>
        <dbReference type="Proteomes" id="UP001642484"/>
    </source>
</evidence>
<evidence type="ECO:0008006" key="4">
    <source>
        <dbReference type="Google" id="ProtNLM"/>
    </source>
</evidence>
<dbReference type="Proteomes" id="UP001642484">
    <property type="component" value="Unassembled WGS sequence"/>
</dbReference>
<evidence type="ECO:0000313" key="2">
    <source>
        <dbReference type="EMBL" id="CAK9096354.1"/>
    </source>
</evidence>
<evidence type="ECO:0000256" key="1">
    <source>
        <dbReference type="SAM" id="MobiDB-lite"/>
    </source>
</evidence>